<dbReference type="Proteomes" id="UP000239156">
    <property type="component" value="Unassembled WGS sequence"/>
</dbReference>
<dbReference type="EMBL" id="PKSL01000009">
    <property type="protein sequence ID" value="POW16096.1"/>
    <property type="molecule type" value="Genomic_DNA"/>
</dbReference>
<gene>
    <name evidence="1" type="ORF">PSTT_01669</name>
</gene>
<comment type="caution">
    <text evidence="1">The sequence shown here is derived from an EMBL/GenBank/DDBJ whole genome shotgun (WGS) entry which is preliminary data.</text>
</comment>
<sequence length="50" mass="5692">MGGGSRPSPPPGTFTWNEVRKAMKISAERVEFGTSEWRSSRTSRCNQWTF</sequence>
<proteinExistence type="predicted"/>
<keyword evidence="2" id="KW-1185">Reference proteome</keyword>
<dbReference type="VEuPathDB" id="FungiDB:PSTT_01669"/>
<evidence type="ECO:0000313" key="2">
    <source>
        <dbReference type="Proteomes" id="UP000239156"/>
    </source>
</evidence>
<name>A0A2S4W2Y6_9BASI</name>
<organism evidence="1 2">
    <name type="scientific">Puccinia striiformis</name>
    <dbReference type="NCBI Taxonomy" id="27350"/>
    <lineage>
        <taxon>Eukaryota</taxon>
        <taxon>Fungi</taxon>
        <taxon>Dikarya</taxon>
        <taxon>Basidiomycota</taxon>
        <taxon>Pucciniomycotina</taxon>
        <taxon>Pucciniomycetes</taxon>
        <taxon>Pucciniales</taxon>
        <taxon>Pucciniaceae</taxon>
        <taxon>Puccinia</taxon>
    </lineage>
</organism>
<dbReference type="AlphaFoldDB" id="A0A2S4W2Y6"/>
<protein>
    <submittedName>
        <fullName evidence="1">Uncharacterized protein</fullName>
    </submittedName>
</protein>
<reference evidence="1" key="1">
    <citation type="submission" date="2017-12" db="EMBL/GenBank/DDBJ databases">
        <title>Gene loss provides genomic basis for host adaptation in cereal stripe rust fungi.</title>
        <authorList>
            <person name="Xia C."/>
        </authorList>
    </citation>
    <scope>NUCLEOTIDE SEQUENCE [LARGE SCALE GENOMIC DNA]</scope>
    <source>
        <strain evidence="1">93-210</strain>
    </source>
</reference>
<evidence type="ECO:0000313" key="1">
    <source>
        <dbReference type="EMBL" id="POW16096.1"/>
    </source>
</evidence>
<dbReference type="VEuPathDB" id="FungiDB:PSHT_01180"/>
<accession>A0A2S4W2Y6</accession>